<reference evidence="2" key="2">
    <citation type="submission" date="2025-08" db="UniProtKB">
        <authorList>
            <consortium name="RefSeq"/>
        </authorList>
    </citation>
    <scope>IDENTIFICATION</scope>
    <source>
        <tissue evidence="2">Leaf</tissue>
    </source>
</reference>
<dbReference type="Proteomes" id="UP000790787">
    <property type="component" value="Chromosome 4"/>
</dbReference>
<proteinExistence type="predicted"/>
<protein>
    <submittedName>
        <fullName evidence="2">Uncharacterized protein LOC142180015</fullName>
    </submittedName>
</protein>
<reference evidence="1" key="1">
    <citation type="journal article" date="2014" name="Nat. Commun.">
        <title>The tobacco genome sequence and its comparison with those of tomato and potato.</title>
        <authorList>
            <person name="Sierro N."/>
            <person name="Battey J.N."/>
            <person name="Ouadi S."/>
            <person name="Bakaher N."/>
            <person name="Bovet L."/>
            <person name="Willig A."/>
            <person name="Goepfert S."/>
            <person name="Peitsch M.C."/>
            <person name="Ivanov N.V."/>
        </authorList>
    </citation>
    <scope>NUCLEOTIDE SEQUENCE [LARGE SCALE GENOMIC DNA]</scope>
</reference>
<accession>A0AC58UC16</accession>
<organism evidence="1 2">
    <name type="scientific">Nicotiana tabacum</name>
    <name type="common">Common tobacco</name>
    <dbReference type="NCBI Taxonomy" id="4097"/>
    <lineage>
        <taxon>Eukaryota</taxon>
        <taxon>Viridiplantae</taxon>
        <taxon>Streptophyta</taxon>
        <taxon>Embryophyta</taxon>
        <taxon>Tracheophyta</taxon>
        <taxon>Spermatophyta</taxon>
        <taxon>Magnoliopsida</taxon>
        <taxon>eudicotyledons</taxon>
        <taxon>Gunneridae</taxon>
        <taxon>Pentapetalae</taxon>
        <taxon>asterids</taxon>
        <taxon>lamiids</taxon>
        <taxon>Solanales</taxon>
        <taxon>Solanaceae</taxon>
        <taxon>Nicotianoideae</taxon>
        <taxon>Nicotianeae</taxon>
        <taxon>Nicotiana</taxon>
    </lineage>
</organism>
<evidence type="ECO:0000313" key="1">
    <source>
        <dbReference type="Proteomes" id="UP000790787"/>
    </source>
</evidence>
<sequence>MGSEKSSSTSSDLPSCDDSSGNIIDHNHPLYIHLSDNLGLSLVSNIFDGTWYSDWRRSMLIALSVKNKLCFIQPDYKKPPPNSPHSHQWDMYIWIEFEDRYGHPSGIRIYQVKRELSLISQGNMNIPKYNARKKSVWDELSTLTVHSDFHCTCGGGRLDIQKHEEDQKLYHFLMGLNESYANARSNLLMMNHFPNINKAYFLLVTDERQREIQPPPYQFISTQLLSQWVLKDLFLPKQVLIPGDPM</sequence>
<name>A0AC58UC16_TOBAC</name>
<dbReference type="RefSeq" id="XP_075107033.1">
    <property type="nucleotide sequence ID" value="XM_075250932.1"/>
</dbReference>
<keyword evidence="1" id="KW-1185">Reference proteome</keyword>
<gene>
    <name evidence="2" type="primary">LOC142180015</name>
</gene>
<evidence type="ECO:0000313" key="2">
    <source>
        <dbReference type="RefSeq" id="XP_075107033.1"/>
    </source>
</evidence>